<reference evidence="1 2" key="1">
    <citation type="submission" date="2016-03" db="EMBL/GenBank/DDBJ databases">
        <title>Whole genome sequencing of Grifola frondosa 9006-11.</title>
        <authorList>
            <person name="Min B."/>
            <person name="Park H."/>
            <person name="Kim J.-G."/>
            <person name="Cho H."/>
            <person name="Oh Y.-L."/>
            <person name="Kong W.-S."/>
            <person name="Choi I.-G."/>
        </authorList>
    </citation>
    <scope>NUCLEOTIDE SEQUENCE [LARGE SCALE GENOMIC DNA]</scope>
    <source>
        <strain evidence="1 2">9006-11</strain>
    </source>
</reference>
<accession>A0A1C7LXI3</accession>
<name>A0A1C7LXI3_GRIFR</name>
<dbReference type="AlphaFoldDB" id="A0A1C7LXI3"/>
<protein>
    <submittedName>
        <fullName evidence="1">Uncharacterized protein</fullName>
    </submittedName>
</protein>
<proteinExistence type="predicted"/>
<comment type="caution">
    <text evidence="1">The sequence shown here is derived from an EMBL/GenBank/DDBJ whole genome shotgun (WGS) entry which is preliminary data.</text>
</comment>
<dbReference type="Proteomes" id="UP000092993">
    <property type="component" value="Unassembled WGS sequence"/>
</dbReference>
<gene>
    <name evidence="1" type="ORF">A0H81_10600</name>
</gene>
<evidence type="ECO:0000313" key="2">
    <source>
        <dbReference type="Proteomes" id="UP000092993"/>
    </source>
</evidence>
<organism evidence="1 2">
    <name type="scientific">Grifola frondosa</name>
    <name type="common">Maitake</name>
    <name type="synonym">Polyporus frondosus</name>
    <dbReference type="NCBI Taxonomy" id="5627"/>
    <lineage>
        <taxon>Eukaryota</taxon>
        <taxon>Fungi</taxon>
        <taxon>Dikarya</taxon>
        <taxon>Basidiomycota</taxon>
        <taxon>Agaricomycotina</taxon>
        <taxon>Agaricomycetes</taxon>
        <taxon>Polyporales</taxon>
        <taxon>Grifolaceae</taxon>
        <taxon>Grifola</taxon>
    </lineage>
</organism>
<sequence length="220" mass="24469">MSAVRACVHHGRSSNLESTARVQTRRHDVHPHFWLRIVRFASGNAHPSRPCAASATMTWEAVGIRRWIEVCGSSLLPARKDAPWHSCRVASKEGSAVPLAPPHKRCFVIRATLHGVRNLSSLLHLRAARGRMLVDGLLRLSRARTAPRTVALAPERALALLRVPPQRKPVLRLVGRDDRGFARLEFEHVRAARRARNDQARLDEVAHGRSSLCSSSPSTQ</sequence>
<evidence type="ECO:0000313" key="1">
    <source>
        <dbReference type="EMBL" id="OBZ69372.1"/>
    </source>
</evidence>
<keyword evidence="2" id="KW-1185">Reference proteome</keyword>
<dbReference type="EMBL" id="LUGG01000017">
    <property type="protein sequence ID" value="OBZ69372.1"/>
    <property type="molecule type" value="Genomic_DNA"/>
</dbReference>